<dbReference type="InterPro" id="IPR002347">
    <property type="entry name" value="SDR_fam"/>
</dbReference>
<evidence type="ECO:0000313" key="4">
    <source>
        <dbReference type="EMBL" id="TDZ38207.1"/>
    </source>
</evidence>
<keyword evidence="2" id="KW-0560">Oxidoreductase</keyword>
<dbReference type="Proteomes" id="UP000295083">
    <property type="component" value="Unassembled WGS sequence"/>
</dbReference>
<accession>A0A4R8QH61</accession>
<evidence type="ECO:0000256" key="1">
    <source>
        <dbReference type="ARBA" id="ARBA00006484"/>
    </source>
</evidence>
<comment type="caution">
    <text evidence="4">The sequence shown here is derived from an EMBL/GenBank/DDBJ whole genome shotgun (WGS) entry which is preliminary data.</text>
</comment>
<organism evidence="4 5">
    <name type="scientific">Colletotrichum spinosum</name>
    <dbReference type="NCBI Taxonomy" id="1347390"/>
    <lineage>
        <taxon>Eukaryota</taxon>
        <taxon>Fungi</taxon>
        <taxon>Dikarya</taxon>
        <taxon>Ascomycota</taxon>
        <taxon>Pezizomycotina</taxon>
        <taxon>Sordariomycetes</taxon>
        <taxon>Hypocreomycetidae</taxon>
        <taxon>Glomerellales</taxon>
        <taxon>Glomerellaceae</taxon>
        <taxon>Colletotrichum</taxon>
        <taxon>Colletotrichum orbiculare species complex</taxon>
    </lineage>
</organism>
<keyword evidence="5" id="KW-1185">Reference proteome</keyword>
<dbReference type="SUPFAM" id="SSF51735">
    <property type="entry name" value="NAD(P)-binding Rossmann-fold domains"/>
    <property type="match status" value="1"/>
</dbReference>
<protein>
    <submittedName>
        <fullName evidence="4">Short-chain dehydrogenase TIC 32</fullName>
    </submittedName>
</protein>
<dbReference type="EMBL" id="QAPG01000018">
    <property type="protein sequence ID" value="TDZ38207.1"/>
    <property type="molecule type" value="Genomic_DNA"/>
</dbReference>
<dbReference type="AlphaFoldDB" id="A0A4R8QH61"/>
<dbReference type="Pfam" id="PF00106">
    <property type="entry name" value="adh_short"/>
    <property type="match status" value="1"/>
</dbReference>
<evidence type="ECO:0000256" key="3">
    <source>
        <dbReference type="RuleBase" id="RU000363"/>
    </source>
</evidence>
<dbReference type="PANTHER" id="PTHR24320:SF283">
    <property type="entry name" value="RETINOL DEHYDROGENASE 11"/>
    <property type="match status" value="1"/>
</dbReference>
<name>A0A4R8QH61_9PEZI</name>
<dbReference type="GO" id="GO:0016491">
    <property type="term" value="F:oxidoreductase activity"/>
    <property type="evidence" value="ECO:0007669"/>
    <property type="project" value="UniProtKB-KW"/>
</dbReference>
<gene>
    <name evidence="4" type="ORF">C8035_v006828</name>
</gene>
<evidence type="ECO:0000256" key="2">
    <source>
        <dbReference type="ARBA" id="ARBA00023002"/>
    </source>
</evidence>
<dbReference type="PRINTS" id="PR00080">
    <property type="entry name" value="SDRFAMILY"/>
</dbReference>
<dbReference type="Gene3D" id="3.40.50.720">
    <property type="entry name" value="NAD(P)-binding Rossmann-like Domain"/>
    <property type="match status" value="1"/>
</dbReference>
<dbReference type="InterPro" id="IPR036291">
    <property type="entry name" value="NAD(P)-bd_dom_sf"/>
</dbReference>
<dbReference type="PANTHER" id="PTHR24320">
    <property type="entry name" value="RETINOL DEHYDROGENASE"/>
    <property type="match status" value="1"/>
</dbReference>
<comment type="similarity">
    <text evidence="1 3">Belongs to the short-chain dehydrogenases/reductases (SDR) family.</text>
</comment>
<reference evidence="4 5" key="1">
    <citation type="submission" date="2018-11" db="EMBL/GenBank/DDBJ databases">
        <title>Genome sequence and assembly of Colletotrichum spinosum.</title>
        <authorList>
            <person name="Gan P."/>
            <person name="Shirasu K."/>
        </authorList>
    </citation>
    <scope>NUCLEOTIDE SEQUENCE [LARGE SCALE GENOMIC DNA]</scope>
    <source>
        <strain evidence="4 5">CBS 515.97</strain>
    </source>
</reference>
<proteinExistence type="inferred from homology"/>
<dbReference type="PRINTS" id="PR00081">
    <property type="entry name" value="GDHRDH"/>
</dbReference>
<sequence length="328" mass="35860">MAPELNSKTTGSSLIEFYADSIKAKTVLVTGASPNGLGAVFAETIAAAAPALIILAGRNASKVRETADKITTAHPSVSIKTLQLDLGSFKHVREAAETVNGSGWDDVPQIDVLVNNAGIMAVPYAKTEDGIERQFATNHLGHFLFTNLIIKKVLAASAPRIVNLSSVGHRLGHIRWTDYNFADGKHYDPWIAYGASKTANCLFSLSLAEKLGERGLLSFSLHPGVAMTNLPKHLVAEDFDGLRQVDIAVGSKHMWEEWAFQSHDQGIATHVQTAFAPGLEEFNGHYFIDCKVADPWTEGVYPWATNKIDAERLWRLSEDLVGEKFNYE</sequence>
<evidence type="ECO:0000313" key="5">
    <source>
        <dbReference type="Proteomes" id="UP000295083"/>
    </source>
</evidence>